<dbReference type="Pfam" id="PF03237">
    <property type="entry name" value="Terminase_6N"/>
    <property type="match status" value="1"/>
</dbReference>
<dbReference type="EMBL" id="QUAK01000194">
    <property type="protein sequence ID" value="RFU83665.1"/>
    <property type="molecule type" value="Genomic_DNA"/>
</dbReference>
<comment type="caution">
    <text evidence="1">The sequence shown here is derived from an EMBL/GenBank/DDBJ whole genome shotgun (WGS) entry which is preliminary data.</text>
</comment>
<name>A0A372LZH2_9ACTN</name>
<gene>
    <name evidence="1" type="ORF">DY218_27180</name>
</gene>
<evidence type="ECO:0000313" key="2">
    <source>
        <dbReference type="Proteomes" id="UP000263094"/>
    </source>
</evidence>
<accession>A0A372LZH2</accession>
<reference evidence="1 2" key="1">
    <citation type="submission" date="2018-08" db="EMBL/GenBank/DDBJ databases">
        <title>Isolation, diversity and antifungal activity of Actinobacteria from wheat.</title>
        <authorList>
            <person name="Han C."/>
        </authorList>
    </citation>
    <scope>NUCLEOTIDE SEQUENCE [LARGE SCALE GENOMIC DNA]</scope>
    <source>
        <strain evidence="1 2">NEAU-YY421</strain>
    </source>
</reference>
<dbReference type="Proteomes" id="UP000263094">
    <property type="component" value="Unassembled WGS sequence"/>
</dbReference>
<protein>
    <submittedName>
        <fullName evidence="1">Uncharacterized protein</fullName>
    </submittedName>
</protein>
<keyword evidence="2" id="KW-1185">Reference proteome</keyword>
<sequence>MMGRYCRSRAYALPAHVKVISRALTGLGRDYDRLLITCPPQVGKSLSLENWVMWWLAHHPTHRVGYSTHNRDLALRAGRNVRALVREHGLAFGLGLDREAAAAHDWWLATGGGMRSVQCGGGWTGQRLDAGVLDDPLKDRRAADSRRERDIIWDWMSSTYLRRLQPGAPFCLTQTRWHEDDPPARCLELEGRVEDGGRWVVVHLPAIADPSITGPDLLGRKAGAPLTHPTIPDEDTEALAAHWEEQRRTTTPRDWGALYQGNPRPREGALITHDQLKALRLRAGEKAPAAERTAVAIDPSGGGRDTAGIIAGFLGTDSRLYVTHDRTRACSSQEWSRTACLLAYETGAGMFLIERYGGDSATLILRTAWDALQREGTIPADRPCPYLGEKTAKAGKLDRAEPIAQQMREGRIRTLGVLPEWEDEWATWQPGSDSPGRVDATAYLAYGLLKVPGAQKLVGTAAGTSLTAVAASGMGSLGRGR</sequence>
<dbReference type="AlphaFoldDB" id="A0A372LZH2"/>
<evidence type="ECO:0000313" key="1">
    <source>
        <dbReference type="EMBL" id="RFU83665.1"/>
    </source>
</evidence>
<proteinExistence type="predicted"/>
<organism evidence="1 2">
    <name type="scientific">Streptomyces triticagri</name>
    <dbReference type="NCBI Taxonomy" id="2293568"/>
    <lineage>
        <taxon>Bacteria</taxon>
        <taxon>Bacillati</taxon>
        <taxon>Actinomycetota</taxon>
        <taxon>Actinomycetes</taxon>
        <taxon>Kitasatosporales</taxon>
        <taxon>Streptomycetaceae</taxon>
        <taxon>Streptomyces</taxon>
    </lineage>
</organism>